<accession>A0A8S9M5X6</accession>
<name>A0A8S9M5X6_BRACR</name>
<proteinExistence type="predicted"/>
<gene>
    <name evidence="1" type="ORF">F2Q70_00012000</name>
</gene>
<dbReference type="AlphaFoldDB" id="A0A8S9M5X6"/>
<evidence type="ECO:0000313" key="1">
    <source>
        <dbReference type="EMBL" id="KAF2614342.1"/>
    </source>
</evidence>
<dbReference type="EMBL" id="QGKY02000089">
    <property type="protein sequence ID" value="KAF2614342.1"/>
    <property type="molecule type" value="Genomic_DNA"/>
</dbReference>
<reference evidence="1" key="1">
    <citation type="submission" date="2019-12" db="EMBL/GenBank/DDBJ databases">
        <title>Genome sequencing and annotation of Brassica cretica.</title>
        <authorList>
            <person name="Studholme D.J."/>
            <person name="Sarris P.F."/>
        </authorList>
    </citation>
    <scope>NUCLEOTIDE SEQUENCE</scope>
    <source>
        <strain evidence="1">PFS-102/07</strain>
        <tissue evidence="1">Leaf</tissue>
    </source>
</reference>
<comment type="caution">
    <text evidence="1">The sequence shown here is derived from an EMBL/GenBank/DDBJ whole genome shotgun (WGS) entry which is preliminary data.</text>
</comment>
<organism evidence="1">
    <name type="scientific">Brassica cretica</name>
    <name type="common">Mustard</name>
    <dbReference type="NCBI Taxonomy" id="69181"/>
    <lineage>
        <taxon>Eukaryota</taxon>
        <taxon>Viridiplantae</taxon>
        <taxon>Streptophyta</taxon>
        <taxon>Embryophyta</taxon>
        <taxon>Tracheophyta</taxon>
        <taxon>Spermatophyta</taxon>
        <taxon>Magnoliopsida</taxon>
        <taxon>eudicotyledons</taxon>
        <taxon>Gunneridae</taxon>
        <taxon>Pentapetalae</taxon>
        <taxon>rosids</taxon>
        <taxon>malvids</taxon>
        <taxon>Brassicales</taxon>
        <taxon>Brassicaceae</taxon>
        <taxon>Brassiceae</taxon>
        <taxon>Brassica</taxon>
    </lineage>
</organism>
<protein>
    <submittedName>
        <fullName evidence="1">Uncharacterized protein</fullName>
    </submittedName>
</protein>
<sequence>MTMVAYRKITGGGSFPAANGRWPAAVAPATSGGDGGMSRHRSMHWMRIDRLFFLSSTSTWSARVKCPLSSKMLQSHSFTPKCT</sequence>